<comment type="catalytic activity">
    <reaction evidence="3">
        <text>5-enolpyruvoyl-6-hydroxy-2-succinyl-cyclohex-3-ene-1-carboxylate = (1R,6R)-6-hydroxy-2-succinyl-cyclohexa-2,4-diene-1-carboxylate + pyruvate</text>
        <dbReference type="Rhea" id="RHEA:25597"/>
        <dbReference type="ChEBI" id="CHEBI:15361"/>
        <dbReference type="ChEBI" id="CHEBI:58689"/>
        <dbReference type="ChEBI" id="CHEBI:58818"/>
        <dbReference type="EC" id="4.2.99.20"/>
    </reaction>
</comment>
<evidence type="ECO:0000256" key="1">
    <source>
        <dbReference type="ARBA" id="ARBA00022428"/>
    </source>
</evidence>
<dbReference type="Gene3D" id="3.40.50.1820">
    <property type="entry name" value="alpha/beta hydrolase"/>
    <property type="match status" value="1"/>
</dbReference>
<name>A1SBA7_SHEAM</name>
<keyword evidence="2 3" id="KW-0456">Lyase</keyword>
<dbReference type="ESTHER" id="sheam-a1sba7">
    <property type="family name" value="MenH_SHCHC"/>
</dbReference>
<dbReference type="InterPro" id="IPR029058">
    <property type="entry name" value="AB_hydrolase_fold"/>
</dbReference>
<comment type="pathway">
    <text evidence="3">Quinol/quinone metabolism; 1,4-dihydroxy-2-naphthoate biosynthesis; 1,4-dihydroxy-2-naphthoate from chorismate: step 3/7.</text>
</comment>
<dbReference type="UniPathway" id="UPA01057">
    <property type="reaction ID" value="UER00900"/>
</dbReference>
<comment type="pathway">
    <text evidence="3">Quinol/quinone metabolism; menaquinone biosynthesis.</text>
</comment>
<comment type="function">
    <text evidence="3">Catalyzes a proton abstraction reaction that results in 2,5-elimination of pyruvate from 2-succinyl-5-enolpyruvyl-6-hydroxy-3-cyclohexene-1-carboxylate (SEPHCHC) and the formation of 2-succinyl-6-hydroxy-2,4-cyclohexadiene-1-carboxylate (SHCHC).</text>
</comment>
<sequence length="277" mass="30706">MDTQPLKPCLLLLHGFLGSGSDWDTLAPELEPHFRLLTPDLPGHGSAPFDVRFDDKAENQPDGKGISPFDKVSLALLDWLAKQDVTEFHLLGYSLGGRLALHLASLAPKRLLSLNLESCHPGLESDSARGERLAADSLWAKRLATEPLPEFLDAWYRQGVFAHLDDNARQALVTRRCAQHQDNNRQALLQMYLATSLANQQDLRAVPANLPCPVNLYVGEEDNKFTALANQWQQQAGIHVYRIEGAGHNCHAEQPSLFARSLLQGIFHQSSADQSHV</sequence>
<dbReference type="NCBIfam" id="TIGR03695">
    <property type="entry name" value="menH_SHCHC"/>
    <property type="match status" value="1"/>
</dbReference>
<evidence type="ECO:0000313" key="5">
    <source>
        <dbReference type="EMBL" id="ABM01664.1"/>
    </source>
</evidence>
<dbReference type="UniPathway" id="UPA00079"/>
<dbReference type="Proteomes" id="UP000009175">
    <property type="component" value="Chromosome"/>
</dbReference>
<reference evidence="5 6" key="1">
    <citation type="submission" date="2006-12" db="EMBL/GenBank/DDBJ databases">
        <title>Complete sequence of Shewanella amazonensis SB2B.</title>
        <authorList>
            <consortium name="US DOE Joint Genome Institute"/>
            <person name="Copeland A."/>
            <person name="Lucas S."/>
            <person name="Lapidus A."/>
            <person name="Barry K."/>
            <person name="Detter J.C."/>
            <person name="Glavina del Rio T."/>
            <person name="Hammon N."/>
            <person name="Israni S."/>
            <person name="Dalin E."/>
            <person name="Tice H."/>
            <person name="Pitluck S."/>
            <person name="Munk A.C."/>
            <person name="Brettin T."/>
            <person name="Bruce D."/>
            <person name="Han C."/>
            <person name="Tapia R."/>
            <person name="Gilna P."/>
            <person name="Schmutz J."/>
            <person name="Larimer F."/>
            <person name="Land M."/>
            <person name="Hauser L."/>
            <person name="Kyrpides N."/>
            <person name="Mikhailova N."/>
            <person name="Fredrickson J."/>
            <person name="Richardson P."/>
        </authorList>
    </citation>
    <scope>NUCLEOTIDE SEQUENCE [LARGE SCALE GENOMIC DNA]</scope>
    <source>
        <strain evidence="6">ATCC BAA-1098 / SB2B</strain>
    </source>
</reference>
<dbReference type="GO" id="GO:0016787">
    <property type="term" value="F:hydrolase activity"/>
    <property type="evidence" value="ECO:0007669"/>
    <property type="project" value="UniProtKB-KW"/>
</dbReference>
<evidence type="ECO:0000256" key="3">
    <source>
        <dbReference type="HAMAP-Rule" id="MF_01660"/>
    </source>
</evidence>
<dbReference type="OrthoDB" id="9808398at2"/>
<protein>
    <recommendedName>
        <fullName evidence="3">Putative 2-succinyl-6-hydroxy-2,4-cyclohexadiene-1-carboxylate synthase</fullName>
        <shortName evidence="3">SHCHC synthase</shortName>
        <ecNumber evidence="3">4.2.99.20</ecNumber>
    </recommendedName>
</protein>
<comment type="subunit">
    <text evidence="3">Monomer.</text>
</comment>
<dbReference type="Pfam" id="PF12697">
    <property type="entry name" value="Abhydrolase_6"/>
    <property type="match status" value="1"/>
</dbReference>
<evidence type="ECO:0000256" key="2">
    <source>
        <dbReference type="ARBA" id="ARBA00023239"/>
    </source>
</evidence>
<dbReference type="GO" id="GO:0070205">
    <property type="term" value="F:2-succinyl-6-hydroxy-2,4-cyclohexadiene-1-carboxylate synthase activity"/>
    <property type="evidence" value="ECO:0007669"/>
    <property type="project" value="UniProtKB-UniRule"/>
</dbReference>
<dbReference type="InterPro" id="IPR000073">
    <property type="entry name" value="AB_hydrolase_1"/>
</dbReference>
<keyword evidence="5" id="KW-0378">Hydrolase</keyword>
<organism evidence="5 6">
    <name type="scientific">Shewanella amazonensis (strain ATCC BAA-1098 / SB2B)</name>
    <dbReference type="NCBI Taxonomy" id="326297"/>
    <lineage>
        <taxon>Bacteria</taxon>
        <taxon>Pseudomonadati</taxon>
        <taxon>Pseudomonadota</taxon>
        <taxon>Gammaproteobacteria</taxon>
        <taxon>Alteromonadales</taxon>
        <taxon>Shewanellaceae</taxon>
        <taxon>Shewanella</taxon>
    </lineage>
</organism>
<dbReference type="STRING" id="326297.Sama_3461"/>
<keyword evidence="1 3" id="KW-0474">Menaquinone biosynthesis</keyword>
<proteinExistence type="inferred from homology"/>
<dbReference type="EMBL" id="CP000507">
    <property type="protein sequence ID" value="ABM01664.1"/>
    <property type="molecule type" value="Genomic_DNA"/>
</dbReference>
<dbReference type="AlphaFoldDB" id="A1SBA7"/>
<accession>A1SBA7</accession>
<comment type="similarity">
    <text evidence="3">Belongs to the AB hydrolase superfamily. MenH family.</text>
</comment>
<dbReference type="SUPFAM" id="SSF53474">
    <property type="entry name" value="alpha/beta-Hydrolases"/>
    <property type="match status" value="1"/>
</dbReference>
<dbReference type="PANTHER" id="PTHR42916:SF1">
    <property type="entry name" value="PROTEIN PHYLLO, CHLOROPLASTIC"/>
    <property type="match status" value="1"/>
</dbReference>
<gene>
    <name evidence="3" type="primary">menH</name>
    <name evidence="5" type="ordered locus">Sama_3461</name>
</gene>
<dbReference type="HOGENOM" id="CLU_020336_38_1_6"/>
<feature type="domain" description="AB hydrolase-1" evidence="4">
    <location>
        <begin position="10"/>
        <end position="260"/>
    </location>
</feature>
<evidence type="ECO:0000313" key="6">
    <source>
        <dbReference type="Proteomes" id="UP000009175"/>
    </source>
</evidence>
<dbReference type="eggNOG" id="COG0596">
    <property type="taxonomic scope" value="Bacteria"/>
</dbReference>
<dbReference type="GO" id="GO:0009234">
    <property type="term" value="P:menaquinone biosynthetic process"/>
    <property type="evidence" value="ECO:0007669"/>
    <property type="project" value="UniProtKB-UniRule"/>
</dbReference>
<dbReference type="PANTHER" id="PTHR42916">
    <property type="entry name" value="2-SUCCINYL-5-ENOLPYRUVYL-6-HYDROXY-3-CYCLOHEXENE-1-CARBOXYLATE SYNTHASE"/>
    <property type="match status" value="1"/>
</dbReference>
<dbReference type="RefSeq" id="WP_011761568.1">
    <property type="nucleotide sequence ID" value="NC_008700.1"/>
</dbReference>
<dbReference type="KEGG" id="saz:Sama_3461"/>
<keyword evidence="6" id="KW-1185">Reference proteome</keyword>
<dbReference type="EC" id="4.2.99.20" evidence="3"/>
<dbReference type="InterPro" id="IPR022485">
    <property type="entry name" value="SHCHC_synthase_MenH"/>
</dbReference>
<evidence type="ECO:0000259" key="4">
    <source>
        <dbReference type="Pfam" id="PF12697"/>
    </source>
</evidence>
<dbReference type="HAMAP" id="MF_01660">
    <property type="entry name" value="MenH"/>
    <property type="match status" value="1"/>
</dbReference>